<dbReference type="GO" id="GO:0046914">
    <property type="term" value="F:transition metal ion binding"/>
    <property type="evidence" value="ECO:0007669"/>
    <property type="project" value="InterPro"/>
</dbReference>
<dbReference type="PROSITE" id="PS50944">
    <property type="entry name" value="HTH_DTXR"/>
    <property type="match status" value="1"/>
</dbReference>
<dbReference type="SUPFAM" id="SSF46785">
    <property type="entry name" value="Winged helix' DNA-binding domain"/>
    <property type="match status" value="1"/>
</dbReference>
<dbReference type="Gene3D" id="1.10.60.10">
    <property type="entry name" value="Iron dependent repressor, metal binding and dimerisation domain"/>
    <property type="match status" value="1"/>
</dbReference>
<proteinExistence type="inferred from homology"/>
<evidence type="ECO:0000256" key="6">
    <source>
        <dbReference type="ARBA" id="ARBA00023004"/>
    </source>
</evidence>
<dbReference type="OrthoDB" id="9791355at2"/>
<evidence type="ECO:0000256" key="10">
    <source>
        <dbReference type="ARBA" id="ARBA00023163"/>
    </source>
</evidence>
<dbReference type="SMART" id="SM00419">
    <property type="entry name" value="HTH_CRP"/>
    <property type="match status" value="1"/>
</dbReference>
<dbReference type="InterPro" id="IPR036388">
    <property type="entry name" value="WH-like_DNA-bd_sf"/>
</dbReference>
<dbReference type="GO" id="GO:0003700">
    <property type="term" value="F:DNA-binding transcription factor activity"/>
    <property type="evidence" value="ECO:0007669"/>
    <property type="project" value="InterPro"/>
</dbReference>
<keyword evidence="16" id="KW-1185">Reference proteome</keyword>
<dbReference type="InterPro" id="IPR007167">
    <property type="entry name" value="Fe-transptr_FeoA-like"/>
</dbReference>
<keyword evidence="4" id="KW-0963">Cytoplasm</keyword>
<name>M0QRE1_9ACTN</name>
<keyword evidence="11" id="KW-0464">Manganese</keyword>
<reference evidence="15 16" key="1">
    <citation type="submission" date="2013-01" db="EMBL/GenBank/DDBJ databases">
        <title>Whole genome shotgun sequence of Gordonia soli NBRC 108243.</title>
        <authorList>
            <person name="Isaki-Nakamura S."/>
            <person name="Hosoyama A."/>
            <person name="Tsuchikane K."/>
            <person name="Ando Y."/>
            <person name="Baba S."/>
            <person name="Ohji S."/>
            <person name="Hamada M."/>
            <person name="Tamura T."/>
            <person name="Yamazoe A."/>
            <person name="Yamazaki S."/>
            <person name="Fujita N."/>
        </authorList>
    </citation>
    <scope>NUCLEOTIDE SEQUENCE [LARGE SCALE GENOMIC DNA]</scope>
    <source>
        <strain evidence="15 16">NBRC 108243</strain>
    </source>
</reference>
<organism evidence="15 16">
    <name type="scientific">Gordonia soli NBRC 108243</name>
    <dbReference type="NCBI Taxonomy" id="1223545"/>
    <lineage>
        <taxon>Bacteria</taxon>
        <taxon>Bacillati</taxon>
        <taxon>Actinomycetota</taxon>
        <taxon>Actinomycetes</taxon>
        <taxon>Mycobacteriales</taxon>
        <taxon>Gordoniaceae</taxon>
        <taxon>Gordonia</taxon>
    </lineage>
</organism>
<feature type="domain" description="HTH dtxR-type" evidence="14">
    <location>
        <begin position="28"/>
        <end position="90"/>
    </location>
</feature>
<dbReference type="InterPro" id="IPR036421">
    <property type="entry name" value="Fe_dep_repressor_sf"/>
</dbReference>
<evidence type="ECO:0000256" key="2">
    <source>
        <dbReference type="ARBA" id="ARBA00007871"/>
    </source>
</evidence>
<dbReference type="GO" id="GO:0043565">
    <property type="term" value="F:sequence-specific DNA binding"/>
    <property type="evidence" value="ECO:0007669"/>
    <property type="project" value="InterPro"/>
</dbReference>
<keyword evidence="8" id="KW-0238">DNA-binding</keyword>
<dbReference type="SUPFAM" id="SSF47979">
    <property type="entry name" value="Iron-dependent repressor protein, dimerization domain"/>
    <property type="match status" value="1"/>
</dbReference>
<evidence type="ECO:0000313" key="16">
    <source>
        <dbReference type="Proteomes" id="UP000011666"/>
    </source>
</evidence>
<keyword evidence="5" id="KW-0678">Repressor</keyword>
<keyword evidence="7" id="KW-0805">Transcription regulation</keyword>
<evidence type="ECO:0000256" key="1">
    <source>
        <dbReference type="ARBA" id="ARBA00004496"/>
    </source>
</evidence>
<dbReference type="InterPro" id="IPR012318">
    <property type="entry name" value="HTH_CRP"/>
</dbReference>
<dbReference type="EMBL" id="BANX01000042">
    <property type="protein sequence ID" value="GAC70866.1"/>
    <property type="molecule type" value="Genomic_DNA"/>
</dbReference>
<dbReference type="InterPro" id="IPR050536">
    <property type="entry name" value="DtxR_MntR_Metal-Reg"/>
</dbReference>
<feature type="region of interest" description="Disordered" evidence="13">
    <location>
        <begin position="1"/>
        <end position="26"/>
    </location>
</feature>
<evidence type="ECO:0000313" key="15">
    <source>
        <dbReference type="EMBL" id="GAC70866.1"/>
    </source>
</evidence>
<dbReference type="Pfam" id="PF01325">
    <property type="entry name" value="Fe_dep_repress"/>
    <property type="match status" value="1"/>
</dbReference>
<dbReference type="SUPFAM" id="SSF50037">
    <property type="entry name" value="C-terminal domain of transcriptional repressors"/>
    <property type="match status" value="1"/>
</dbReference>
<gene>
    <name evidence="15" type="ORF">GS4_42_00440</name>
</gene>
<evidence type="ECO:0000256" key="11">
    <source>
        <dbReference type="ARBA" id="ARBA00023211"/>
    </source>
</evidence>
<dbReference type="SMART" id="SM00899">
    <property type="entry name" value="FeoA"/>
    <property type="match status" value="1"/>
</dbReference>
<accession>M0QRE1</accession>
<dbReference type="Gene3D" id="2.30.30.90">
    <property type="match status" value="1"/>
</dbReference>
<dbReference type="PRINTS" id="PR00033">
    <property type="entry name" value="HTHASNC"/>
</dbReference>
<dbReference type="InterPro" id="IPR000485">
    <property type="entry name" value="AsnC-type_HTH_dom"/>
</dbReference>
<evidence type="ECO:0000256" key="13">
    <source>
        <dbReference type="SAM" id="MobiDB-lite"/>
    </source>
</evidence>
<comment type="subcellular location">
    <subcellularLocation>
        <location evidence="1">Cytoplasm</location>
    </subcellularLocation>
</comment>
<dbReference type="AlphaFoldDB" id="M0QRE1"/>
<dbReference type="PANTHER" id="PTHR33238">
    <property type="entry name" value="IRON (METAL) DEPENDENT REPRESSOR, DTXR FAMILY"/>
    <property type="match status" value="1"/>
</dbReference>
<dbReference type="InterPro" id="IPR038157">
    <property type="entry name" value="FeoA_core_dom"/>
</dbReference>
<dbReference type="GO" id="GO:0046983">
    <property type="term" value="F:protein dimerization activity"/>
    <property type="evidence" value="ECO:0007669"/>
    <property type="project" value="InterPro"/>
</dbReference>
<comment type="caution">
    <text evidence="15">The sequence shown here is derived from an EMBL/GenBank/DDBJ whole genome shotgun (WGS) entry which is preliminary data.</text>
</comment>
<feature type="compositionally biased region" description="Low complexity" evidence="13">
    <location>
        <begin position="7"/>
        <end position="23"/>
    </location>
</feature>
<evidence type="ECO:0000256" key="12">
    <source>
        <dbReference type="ARBA" id="ARBA00032593"/>
    </source>
</evidence>
<dbReference type="GO" id="GO:0045892">
    <property type="term" value="P:negative regulation of DNA-templated transcription"/>
    <property type="evidence" value="ECO:0007669"/>
    <property type="project" value="TreeGrafter"/>
</dbReference>
<dbReference type="SMART" id="SM00529">
    <property type="entry name" value="HTH_DTXR"/>
    <property type="match status" value="1"/>
</dbReference>
<keyword evidence="6" id="KW-0408">Iron</keyword>
<dbReference type="Proteomes" id="UP000011666">
    <property type="component" value="Unassembled WGS sequence"/>
</dbReference>
<dbReference type="Pfam" id="PF04023">
    <property type="entry name" value="FeoA"/>
    <property type="match status" value="1"/>
</dbReference>
<dbReference type="STRING" id="1223545.GS4_42_00440"/>
<protein>
    <recommendedName>
        <fullName evidence="12">Manganese transport regulator</fullName>
    </recommendedName>
</protein>
<dbReference type="GO" id="GO:0005737">
    <property type="term" value="C:cytoplasm"/>
    <property type="evidence" value="ECO:0007669"/>
    <property type="project" value="UniProtKB-SubCell"/>
</dbReference>
<evidence type="ECO:0000256" key="4">
    <source>
        <dbReference type="ARBA" id="ARBA00022490"/>
    </source>
</evidence>
<comment type="subunit">
    <text evidence="3">Homodimer.</text>
</comment>
<dbReference type="Pfam" id="PF02742">
    <property type="entry name" value="Fe_dep_repr_C"/>
    <property type="match status" value="1"/>
</dbReference>
<keyword evidence="10" id="KW-0804">Transcription</keyword>
<evidence type="ECO:0000256" key="8">
    <source>
        <dbReference type="ARBA" id="ARBA00023125"/>
    </source>
</evidence>
<evidence type="ECO:0000259" key="14">
    <source>
        <dbReference type="PROSITE" id="PS50944"/>
    </source>
</evidence>
<dbReference type="InterPro" id="IPR036390">
    <property type="entry name" value="WH_DNA-bd_sf"/>
</dbReference>
<dbReference type="InterPro" id="IPR001367">
    <property type="entry name" value="Fe_dep_repressor"/>
</dbReference>
<dbReference type="InterPro" id="IPR022687">
    <property type="entry name" value="HTH_DTXR"/>
</dbReference>
<dbReference type="Gene3D" id="1.10.10.10">
    <property type="entry name" value="Winged helix-like DNA-binding domain superfamily/Winged helix DNA-binding domain"/>
    <property type="match status" value="1"/>
</dbReference>
<evidence type="ECO:0000256" key="7">
    <source>
        <dbReference type="ARBA" id="ARBA00023015"/>
    </source>
</evidence>
<evidence type="ECO:0000256" key="3">
    <source>
        <dbReference type="ARBA" id="ARBA00011738"/>
    </source>
</evidence>
<dbReference type="eggNOG" id="COG1321">
    <property type="taxonomic scope" value="Bacteria"/>
</dbReference>
<keyword evidence="9" id="KW-0010">Activator</keyword>
<evidence type="ECO:0000256" key="9">
    <source>
        <dbReference type="ARBA" id="ARBA00023159"/>
    </source>
</evidence>
<comment type="similarity">
    <text evidence="2">Belongs to the DtxR/MntR family.</text>
</comment>
<dbReference type="FunFam" id="1.10.60.10:FF:000004">
    <property type="entry name" value="DtxR family transcriptional regulator"/>
    <property type="match status" value="1"/>
</dbReference>
<evidence type="ECO:0000256" key="5">
    <source>
        <dbReference type="ARBA" id="ARBA00022491"/>
    </source>
</evidence>
<dbReference type="InterPro" id="IPR008988">
    <property type="entry name" value="Transcriptional_repressor_C"/>
</dbReference>
<dbReference type="PANTHER" id="PTHR33238:SF11">
    <property type="entry name" value="TRANSCRIPTIONAL REGULATOR MNTR"/>
    <property type="match status" value="1"/>
</dbReference>
<sequence length="246" mass="26308">MASSGEPGRTPATPGAETAAPERPVTELSSVTQDYLKVIWTSQEWADVKVTTKMLAEKLGVSPSTASEAIRKLADQGLVSHERYGAVTLTDEGAASAVLMVRRHRLLETFLVRELGYGWDEVHDEAEILEHAISDRLMGRLDAKLGHPRRDPHGDPIPALDGSVPSPAADVLAELEIGESGKVARISDTDPDMLRYFDEVGVALDSIVTVVEKRPFAGTISISVDGADTIDLGDIAARAIFLVAAS</sequence>
<dbReference type="InterPro" id="IPR022689">
    <property type="entry name" value="Iron_dep_repressor"/>
</dbReference>